<comment type="caution">
    <text evidence="2">The sequence shown here is derived from an EMBL/GenBank/DDBJ whole genome shotgun (WGS) entry which is preliminary data.</text>
</comment>
<dbReference type="AlphaFoldDB" id="A0A497X935"/>
<gene>
    <name evidence="2" type="ORF">DFR35_2568</name>
</gene>
<evidence type="ECO:0000256" key="1">
    <source>
        <dbReference type="SAM" id="SignalP"/>
    </source>
</evidence>
<sequence length="119" mass="12788">MPSPIRPRLRFATIGPLPLAFAVIFGAGDTAAHGHPAAIDPASPDAWRYRLCEQMSSVALQALRDREHGLPMRVFPEDGGPGPAIAKAIVEKVYAEPGISSPKRAEAFGRGYCNEHLDN</sequence>
<dbReference type="OrthoDB" id="9181750at2"/>
<dbReference type="EMBL" id="RCCI01000007">
    <property type="protein sequence ID" value="RLJ62752.1"/>
    <property type="molecule type" value="Genomic_DNA"/>
</dbReference>
<dbReference type="RefSeq" id="WP_121243043.1">
    <property type="nucleotide sequence ID" value="NZ_BHVV01000008.1"/>
</dbReference>
<proteinExistence type="predicted"/>
<feature type="chain" id="PRO_5019787349" evidence="1">
    <location>
        <begin position="28"/>
        <end position="119"/>
    </location>
</feature>
<keyword evidence="1" id="KW-0732">Signal</keyword>
<keyword evidence="3" id="KW-1185">Reference proteome</keyword>
<evidence type="ECO:0000313" key="3">
    <source>
        <dbReference type="Proteomes" id="UP000268908"/>
    </source>
</evidence>
<feature type="signal peptide" evidence="1">
    <location>
        <begin position="1"/>
        <end position="27"/>
    </location>
</feature>
<organism evidence="2 3">
    <name type="scientific">Sulfurisoma sediminicola</name>
    <dbReference type="NCBI Taxonomy" id="1381557"/>
    <lineage>
        <taxon>Bacteria</taxon>
        <taxon>Pseudomonadati</taxon>
        <taxon>Pseudomonadota</taxon>
        <taxon>Betaproteobacteria</taxon>
        <taxon>Nitrosomonadales</taxon>
        <taxon>Sterolibacteriaceae</taxon>
        <taxon>Sulfurisoma</taxon>
    </lineage>
</organism>
<evidence type="ECO:0000313" key="2">
    <source>
        <dbReference type="EMBL" id="RLJ62752.1"/>
    </source>
</evidence>
<accession>A0A497X935</accession>
<name>A0A497X935_9PROT</name>
<reference evidence="2 3" key="1">
    <citation type="submission" date="2018-10" db="EMBL/GenBank/DDBJ databases">
        <title>Genomic Encyclopedia of Type Strains, Phase IV (KMG-IV): sequencing the most valuable type-strain genomes for metagenomic binning, comparative biology and taxonomic classification.</title>
        <authorList>
            <person name="Goeker M."/>
        </authorList>
    </citation>
    <scope>NUCLEOTIDE SEQUENCE [LARGE SCALE GENOMIC DNA]</scope>
    <source>
        <strain evidence="2 3">DSM 26916</strain>
    </source>
</reference>
<dbReference type="Proteomes" id="UP000268908">
    <property type="component" value="Unassembled WGS sequence"/>
</dbReference>
<protein>
    <submittedName>
        <fullName evidence="2">Uncharacterized protein</fullName>
    </submittedName>
</protein>